<dbReference type="PANTHER" id="PTHR13044">
    <property type="entry name" value="ACTIVATING TRANSCRIPTION FACTOR ATF 4/5"/>
    <property type="match status" value="1"/>
</dbReference>
<reference evidence="9 10" key="1">
    <citation type="submission" date="2015-09" db="EMBL/GenBank/DDBJ databases">
        <title>Draft genome of the parasitic nematode Teladorsagia circumcincta isolate WARC Sus (inbred).</title>
        <authorList>
            <person name="Mitreva M."/>
        </authorList>
    </citation>
    <scope>NUCLEOTIDE SEQUENCE [LARGE SCALE GENOMIC DNA]</scope>
    <source>
        <strain evidence="9 10">S</strain>
    </source>
</reference>
<feature type="compositionally biased region" description="Low complexity" evidence="7">
    <location>
        <begin position="10"/>
        <end position="24"/>
    </location>
</feature>
<dbReference type="Proteomes" id="UP000230423">
    <property type="component" value="Unassembled WGS sequence"/>
</dbReference>
<feature type="compositionally biased region" description="Basic and acidic residues" evidence="7">
    <location>
        <begin position="82"/>
        <end position="93"/>
    </location>
</feature>
<accession>A0A2G9U4D3</accession>
<dbReference type="PROSITE" id="PS00036">
    <property type="entry name" value="BZIP_BASIC"/>
    <property type="match status" value="1"/>
</dbReference>
<dbReference type="SMART" id="SM00338">
    <property type="entry name" value="BRLZ"/>
    <property type="match status" value="1"/>
</dbReference>
<evidence type="ECO:0000256" key="1">
    <source>
        <dbReference type="ARBA" id="ARBA00004123"/>
    </source>
</evidence>
<dbReference type="OrthoDB" id="5847285at2759"/>
<dbReference type="PANTHER" id="PTHR13044:SF14">
    <property type="entry name" value="CRYPTOCEPHAL, ISOFORM A"/>
    <property type="match status" value="1"/>
</dbReference>
<sequence>MKYAGLVAVSSPPDATTDAPSTTPVITLGVDSPVTIVAPTAPKPKRAPGIPLANLSIEEINARKREQNRAAAQRYREKKRNCKETGKEEEERLEKRNSFLRAEAVRLQEEIDELRKAILGGVAVR</sequence>
<organism evidence="9 10">
    <name type="scientific">Teladorsagia circumcincta</name>
    <name type="common">Brown stomach worm</name>
    <name type="synonym">Ostertagia circumcincta</name>
    <dbReference type="NCBI Taxonomy" id="45464"/>
    <lineage>
        <taxon>Eukaryota</taxon>
        <taxon>Metazoa</taxon>
        <taxon>Ecdysozoa</taxon>
        <taxon>Nematoda</taxon>
        <taxon>Chromadorea</taxon>
        <taxon>Rhabditida</taxon>
        <taxon>Rhabditina</taxon>
        <taxon>Rhabditomorpha</taxon>
        <taxon>Strongyloidea</taxon>
        <taxon>Trichostrongylidae</taxon>
        <taxon>Teladorsagia</taxon>
    </lineage>
</organism>
<dbReference type="CDD" id="cd14692">
    <property type="entry name" value="bZIP_ATF4"/>
    <property type="match status" value="1"/>
</dbReference>
<dbReference type="PROSITE" id="PS50217">
    <property type="entry name" value="BZIP"/>
    <property type="match status" value="1"/>
</dbReference>
<evidence type="ECO:0000256" key="6">
    <source>
        <dbReference type="ARBA" id="ARBA00023242"/>
    </source>
</evidence>
<dbReference type="SUPFAM" id="SSF57959">
    <property type="entry name" value="Leucine zipper domain"/>
    <property type="match status" value="1"/>
</dbReference>
<comment type="similarity">
    <text evidence="2">Belongs to the bZIP family.</text>
</comment>
<evidence type="ECO:0000313" key="10">
    <source>
        <dbReference type="Proteomes" id="UP000230423"/>
    </source>
</evidence>
<keyword evidence="3" id="KW-0805">Transcription regulation</keyword>
<evidence type="ECO:0000313" key="9">
    <source>
        <dbReference type="EMBL" id="PIO64542.1"/>
    </source>
</evidence>
<keyword evidence="5" id="KW-0804">Transcription</keyword>
<feature type="region of interest" description="Disordered" evidence="7">
    <location>
        <begin position="68"/>
        <end position="93"/>
    </location>
</feature>
<dbReference type="GO" id="GO:0000977">
    <property type="term" value="F:RNA polymerase II transcription regulatory region sequence-specific DNA binding"/>
    <property type="evidence" value="ECO:0007669"/>
    <property type="project" value="TreeGrafter"/>
</dbReference>
<evidence type="ECO:0000256" key="3">
    <source>
        <dbReference type="ARBA" id="ARBA00023015"/>
    </source>
</evidence>
<dbReference type="EMBL" id="KZ349809">
    <property type="protein sequence ID" value="PIO64542.1"/>
    <property type="molecule type" value="Genomic_DNA"/>
</dbReference>
<dbReference type="Pfam" id="PF07716">
    <property type="entry name" value="bZIP_2"/>
    <property type="match status" value="1"/>
</dbReference>
<evidence type="ECO:0000256" key="5">
    <source>
        <dbReference type="ARBA" id="ARBA00023163"/>
    </source>
</evidence>
<proteinExistence type="inferred from homology"/>
<evidence type="ECO:0000256" key="2">
    <source>
        <dbReference type="ARBA" id="ARBA00007163"/>
    </source>
</evidence>
<name>A0A2G9U4D3_TELCI</name>
<gene>
    <name evidence="9" type="ORF">TELCIR_13827</name>
</gene>
<evidence type="ECO:0000259" key="8">
    <source>
        <dbReference type="PROSITE" id="PS50217"/>
    </source>
</evidence>
<dbReference type="Gene3D" id="1.20.5.170">
    <property type="match status" value="1"/>
</dbReference>
<dbReference type="GO" id="GO:0005634">
    <property type="term" value="C:nucleus"/>
    <property type="evidence" value="ECO:0007669"/>
    <property type="project" value="UniProtKB-SubCell"/>
</dbReference>
<keyword evidence="4" id="KW-0238">DNA-binding</keyword>
<dbReference type="GO" id="GO:0001228">
    <property type="term" value="F:DNA-binding transcription activator activity, RNA polymerase II-specific"/>
    <property type="evidence" value="ECO:0007669"/>
    <property type="project" value="TreeGrafter"/>
</dbReference>
<dbReference type="InterPro" id="IPR004827">
    <property type="entry name" value="bZIP"/>
</dbReference>
<dbReference type="InterPro" id="IPR046347">
    <property type="entry name" value="bZIP_sf"/>
</dbReference>
<keyword evidence="6" id="KW-0539">Nucleus</keyword>
<comment type="subcellular location">
    <subcellularLocation>
        <location evidence="1">Nucleus</location>
    </subcellularLocation>
</comment>
<evidence type="ECO:0000256" key="4">
    <source>
        <dbReference type="ARBA" id="ARBA00023125"/>
    </source>
</evidence>
<evidence type="ECO:0000256" key="7">
    <source>
        <dbReference type="SAM" id="MobiDB-lite"/>
    </source>
</evidence>
<keyword evidence="10" id="KW-1185">Reference proteome</keyword>
<dbReference type="AlphaFoldDB" id="A0A2G9U4D3"/>
<feature type="region of interest" description="Disordered" evidence="7">
    <location>
        <begin position="1"/>
        <end position="24"/>
    </location>
</feature>
<protein>
    <submittedName>
        <fullName evidence="9">Basic region leucine zipper</fullName>
    </submittedName>
</protein>
<feature type="domain" description="BZIP" evidence="8">
    <location>
        <begin position="58"/>
        <end position="115"/>
    </location>
</feature>